<dbReference type="AlphaFoldDB" id="A0A0F9SGX4"/>
<organism evidence="1">
    <name type="scientific">marine sediment metagenome</name>
    <dbReference type="NCBI Taxonomy" id="412755"/>
    <lineage>
        <taxon>unclassified sequences</taxon>
        <taxon>metagenomes</taxon>
        <taxon>ecological metagenomes</taxon>
    </lineage>
</organism>
<accession>A0A0F9SGX4</accession>
<dbReference type="EMBL" id="LAZR01000655">
    <property type="protein sequence ID" value="KKN61537.1"/>
    <property type="molecule type" value="Genomic_DNA"/>
</dbReference>
<comment type="caution">
    <text evidence="1">The sequence shown here is derived from an EMBL/GenBank/DDBJ whole genome shotgun (WGS) entry which is preliminary data.</text>
</comment>
<sequence length="27" mass="2952">ESGDHFTTAPEGLTEVVFQFKKGKEAV</sequence>
<gene>
    <name evidence="1" type="ORF">LCGC14_0521250</name>
</gene>
<proteinExistence type="predicted"/>
<evidence type="ECO:0000313" key="1">
    <source>
        <dbReference type="EMBL" id="KKN61537.1"/>
    </source>
</evidence>
<protein>
    <submittedName>
        <fullName evidence="1">Uncharacterized protein</fullName>
    </submittedName>
</protein>
<reference evidence="1" key="1">
    <citation type="journal article" date="2015" name="Nature">
        <title>Complex archaea that bridge the gap between prokaryotes and eukaryotes.</title>
        <authorList>
            <person name="Spang A."/>
            <person name="Saw J.H."/>
            <person name="Jorgensen S.L."/>
            <person name="Zaremba-Niedzwiedzka K."/>
            <person name="Martijn J."/>
            <person name="Lind A.E."/>
            <person name="van Eijk R."/>
            <person name="Schleper C."/>
            <person name="Guy L."/>
            <person name="Ettema T.J."/>
        </authorList>
    </citation>
    <scope>NUCLEOTIDE SEQUENCE</scope>
</reference>
<name>A0A0F9SGX4_9ZZZZ</name>
<feature type="non-terminal residue" evidence="1">
    <location>
        <position position="1"/>
    </location>
</feature>